<dbReference type="Pfam" id="PF13640">
    <property type="entry name" value="2OG-FeII_Oxy_3"/>
    <property type="match status" value="1"/>
</dbReference>
<accession>A0ABW5DU80</accession>
<dbReference type="EMBL" id="JBHUIP010000012">
    <property type="protein sequence ID" value="MFD2264056.1"/>
    <property type="molecule type" value="Genomic_DNA"/>
</dbReference>
<keyword evidence="6 7" id="KW-0408">Iron</keyword>
<sequence length="221" mass="24024">MILCIADMLTPAEAADLSRKFDGLEMGDGKLTAGWLARDVKKNRQAFSGPAAEAVQQVIMAALRRHPLVQLAARPKVIRAPLLSAYGISEEYGAHVDDALMGSPPTRSDLSCTVFLSAPEDYDGGELVIETAGGEQAIKLPLGAAVVYPSTTLHRVNAVTRGTRKVAVTWMQSIIRDGEIREMLFDLDRARRSLHERIGRSPEGDLLAKVSANLLRRHAEV</sequence>
<comment type="caution">
    <text evidence="9">The sequence shown here is derived from an EMBL/GenBank/DDBJ whole genome shotgun (WGS) entry which is preliminary data.</text>
</comment>
<keyword evidence="5 7" id="KW-0560">Oxidoreductase</keyword>
<dbReference type="NCBIfam" id="NF003974">
    <property type="entry name" value="PRK05467.1-3"/>
    <property type="match status" value="1"/>
</dbReference>
<dbReference type="PANTHER" id="PTHR41536:SF1">
    <property type="entry name" value="PKHD-TYPE HYDROXYLASE YBIX"/>
    <property type="match status" value="1"/>
</dbReference>
<organism evidence="9 10">
    <name type="scientific">Lacibacterium aquatile</name>
    <dbReference type="NCBI Taxonomy" id="1168082"/>
    <lineage>
        <taxon>Bacteria</taxon>
        <taxon>Pseudomonadati</taxon>
        <taxon>Pseudomonadota</taxon>
        <taxon>Alphaproteobacteria</taxon>
        <taxon>Rhodospirillales</taxon>
        <taxon>Rhodospirillaceae</taxon>
    </lineage>
</organism>
<dbReference type="InterPro" id="IPR005123">
    <property type="entry name" value="Oxoglu/Fe-dep_dioxygenase_dom"/>
</dbReference>
<feature type="binding site" evidence="7">
    <location>
        <position position="97"/>
    </location>
    <ligand>
        <name>Fe cation</name>
        <dbReference type="ChEBI" id="CHEBI:24875"/>
    </ligand>
</feature>
<dbReference type="HAMAP" id="MF_00657">
    <property type="entry name" value="Hydroxyl_YbiX"/>
    <property type="match status" value="1"/>
</dbReference>
<dbReference type="Gene3D" id="4.10.860.20">
    <property type="entry name" value="Rabenosyn, Rab binding domain"/>
    <property type="match status" value="1"/>
</dbReference>
<keyword evidence="10" id="KW-1185">Reference proteome</keyword>
<dbReference type="PANTHER" id="PTHR41536">
    <property type="entry name" value="PKHD-TYPE HYDROXYLASE YBIX"/>
    <property type="match status" value="1"/>
</dbReference>
<feature type="domain" description="Fe2OG dioxygenase" evidence="8">
    <location>
        <begin position="77"/>
        <end position="173"/>
    </location>
</feature>
<evidence type="ECO:0000256" key="4">
    <source>
        <dbReference type="ARBA" id="ARBA00022964"/>
    </source>
</evidence>
<dbReference type="InterPro" id="IPR041097">
    <property type="entry name" value="PKHD_C"/>
</dbReference>
<dbReference type="InterPro" id="IPR023550">
    <property type="entry name" value="PKHD_hydroxylase"/>
</dbReference>
<comment type="cofactor">
    <cofactor evidence="1 7">
        <name>L-ascorbate</name>
        <dbReference type="ChEBI" id="CHEBI:38290"/>
    </cofactor>
</comment>
<dbReference type="Proteomes" id="UP001597295">
    <property type="component" value="Unassembled WGS sequence"/>
</dbReference>
<evidence type="ECO:0000256" key="7">
    <source>
        <dbReference type="HAMAP-Rule" id="MF_00657"/>
    </source>
</evidence>
<evidence type="ECO:0000256" key="5">
    <source>
        <dbReference type="ARBA" id="ARBA00023002"/>
    </source>
</evidence>
<keyword evidence="3 7" id="KW-0847">Vitamin C</keyword>
<feature type="binding site" evidence="7">
    <location>
        <position position="154"/>
    </location>
    <ligand>
        <name>Fe cation</name>
        <dbReference type="ChEBI" id="CHEBI:24875"/>
    </ligand>
</feature>
<dbReference type="GO" id="GO:0051213">
    <property type="term" value="F:dioxygenase activity"/>
    <property type="evidence" value="ECO:0007669"/>
    <property type="project" value="UniProtKB-KW"/>
</dbReference>
<feature type="binding site" evidence="7">
    <location>
        <position position="164"/>
    </location>
    <ligand>
        <name>2-oxoglutarate</name>
        <dbReference type="ChEBI" id="CHEBI:16810"/>
    </ligand>
</feature>
<keyword evidence="2 7" id="KW-0479">Metal-binding</keyword>
<evidence type="ECO:0000256" key="2">
    <source>
        <dbReference type="ARBA" id="ARBA00022723"/>
    </source>
</evidence>
<dbReference type="SMART" id="SM00702">
    <property type="entry name" value="P4Hc"/>
    <property type="match status" value="1"/>
</dbReference>
<evidence type="ECO:0000256" key="3">
    <source>
        <dbReference type="ARBA" id="ARBA00022896"/>
    </source>
</evidence>
<evidence type="ECO:0000313" key="10">
    <source>
        <dbReference type="Proteomes" id="UP001597295"/>
    </source>
</evidence>
<evidence type="ECO:0000256" key="1">
    <source>
        <dbReference type="ARBA" id="ARBA00001961"/>
    </source>
</evidence>
<name>A0ABW5DU80_9PROT</name>
<comment type="cofactor">
    <cofactor evidence="7">
        <name>Fe(2+)</name>
        <dbReference type="ChEBI" id="CHEBI:29033"/>
    </cofactor>
    <text evidence="7">Binds 1 Fe(2+) ion per subunit.</text>
</comment>
<keyword evidence="4 7" id="KW-0223">Dioxygenase</keyword>
<dbReference type="Gene3D" id="2.60.120.620">
    <property type="entry name" value="q2cbj1_9rhob like domain"/>
    <property type="match status" value="1"/>
</dbReference>
<evidence type="ECO:0000313" key="9">
    <source>
        <dbReference type="EMBL" id="MFD2264056.1"/>
    </source>
</evidence>
<proteinExistence type="inferred from homology"/>
<dbReference type="InterPro" id="IPR044862">
    <property type="entry name" value="Pro_4_hyd_alph_FE2OG_OXY"/>
</dbReference>
<reference evidence="10" key="1">
    <citation type="journal article" date="2019" name="Int. J. Syst. Evol. Microbiol.">
        <title>The Global Catalogue of Microorganisms (GCM) 10K type strain sequencing project: providing services to taxonomists for standard genome sequencing and annotation.</title>
        <authorList>
            <consortium name="The Broad Institute Genomics Platform"/>
            <consortium name="The Broad Institute Genome Sequencing Center for Infectious Disease"/>
            <person name="Wu L."/>
            <person name="Ma J."/>
        </authorList>
    </citation>
    <scope>NUCLEOTIDE SEQUENCE [LARGE SCALE GENOMIC DNA]</scope>
    <source>
        <strain evidence="10">CGMCC 1.19062</strain>
    </source>
</reference>
<dbReference type="PROSITE" id="PS51471">
    <property type="entry name" value="FE2OG_OXY"/>
    <property type="match status" value="1"/>
</dbReference>
<feature type="binding site" evidence="7">
    <location>
        <position position="95"/>
    </location>
    <ligand>
        <name>Fe cation</name>
        <dbReference type="ChEBI" id="CHEBI:24875"/>
    </ligand>
</feature>
<dbReference type="InterPro" id="IPR006620">
    <property type="entry name" value="Pro_4_hyd_alph"/>
</dbReference>
<gene>
    <name evidence="9" type="ORF">ACFSM5_14235</name>
</gene>
<evidence type="ECO:0000256" key="6">
    <source>
        <dbReference type="ARBA" id="ARBA00023004"/>
    </source>
</evidence>
<protein>
    <submittedName>
        <fullName evidence="9">Fe2+-dependent dioxygenase</fullName>
    </submittedName>
</protein>
<dbReference type="NCBIfam" id="NF003975">
    <property type="entry name" value="PRK05467.1-4"/>
    <property type="match status" value="1"/>
</dbReference>
<dbReference type="RefSeq" id="WP_379877097.1">
    <property type="nucleotide sequence ID" value="NZ_JBHUIP010000012.1"/>
</dbReference>
<dbReference type="Pfam" id="PF18331">
    <property type="entry name" value="PKHD_C"/>
    <property type="match status" value="1"/>
</dbReference>
<evidence type="ECO:0000259" key="8">
    <source>
        <dbReference type="PROSITE" id="PS51471"/>
    </source>
</evidence>